<dbReference type="EMBL" id="CM004400">
    <property type="protein sequence ID" value="OAY31433.1"/>
    <property type="molecule type" value="Genomic_DNA"/>
</dbReference>
<evidence type="ECO:0000256" key="3">
    <source>
        <dbReference type="ARBA" id="ARBA00022664"/>
    </source>
</evidence>
<dbReference type="Gramene" id="Manes.14G111700.1.v8.1">
    <property type="protein sequence ID" value="Manes.14G111700.1.v8.1.CDS"/>
    <property type="gene ID" value="Manes.14G111700.v8.1"/>
</dbReference>
<evidence type="ECO:0000256" key="2">
    <source>
        <dbReference type="ARBA" id="ARBA00007459"/>
    </source>
</evidence>
<feature type="compositionally biased region" description="Low complexity" evidence="5">
    <location>
        <begin position="16"/>
        <end position="38"/>
    </location>
</feature>
<feature type="region of interest" description="Disordered" evidence="5">
    <location>
        <begin position="455"/>
        <end position="833"/>
    </location>
</feature>
<feature type="compositionally biased region" description="Basic and acidic residues" evidence="5">
    <location>
        <begin position="1125"/>
        <end position="1151"/>
    </location>
</feature>
<evidence type="ECO:0000313" key="7">
    <source>
        <dbReference type="EMBL" id="OAY31433.1"/>
    </source>
</evidence>
<comment type="caution">
    <text evidence="7">The sequence shown here is derived from an EMBL/GenBank/DDBJ whole genome shotgun (WGS) entry which is preliminary data.</text>
</comment>
<dbReference type="GO" id="GO:0006397">
    <property type="term" value="P:mRNA processing"/>
    <property type="evidence" value="ECO:0007669"/>
    <property type="project" value="UniProtKB-KW"/>
</dbReference>
<dbReference type="OMA" id="TGHHDIS"/>
<feature type="compositionally biased region" description="Basic and acidic residues" evidence="5">
    <location>
        <begin position="752"/>
        <end position="763"/>
    </location>
</feature>
<dbReference type="PANTHER" id="PTHR36884">
    <property type="entry name" value="FIP1[III]-LIKE PROTEIN"/>
    <property type="match status" value="1"/>
</dbReference>
<accession>A0A2C9UKV7</accession>
<dbReference type="InterPro" id="IPR044976">
    <property type="entry name" value="FIPS5/FIPS3-like"/>
</dbReference>
<comment type="similarity">
    <text evidence="2">Belongs to the FIP1 family.</text>
</comment>
<dbReference type="PANTHER" id="PTHR36884:SF1">
    <property type="entry name" value="FIP1[V]-LIKE PROTEIN"/>
    <property type="match status" value="1"/>
</dbReference>
<feature type="compositionally biased region" description="Polar residues" evidence="5">
    <location>
        <begin position="635"/>
        <end position="645"/>
    </location>
</feature>
<comment type="subcellular location">
    <subcellularLocation>
        <location evidence="1">Nucleus</location>
    </subcellularLocation>
</comment>
<keyword evidence="3" id="KW-0507">mRNA processing</keyword>
<protein>
    <recommendedName>
        <fullName evidence="6">Pre-mRNA polyadenylation factor Fip1 domain-containing protein</fullName>
    </recommendedName>
</protein>
<dbReference type="GO" id="GO:0006396">
    <property type="term" value="P:RNA processing"/>
    <property type="evidence" value="ECO:0000318"/>
    <property type="project" value="GO_Central"/>
</dbReference>
<feature type="compositionally biased region" description="Polar residues" evidence="5">
    <location>
        <begin position="1201"/>
        <end position="1211"/>
    </location>
</feature>
<feature type="compositionally biased region" description="Basic and acidic residues" evidence="5">
    <location>
        <begin position="678"/>
        <end position="691"/>
    </location>
</feature>
<dbReference type="InterPro" id="IPR007854">
    <property type="entry name" value="Fip1_dom"/>
</dbReference>
<evidence type="ECO:0000259" key="6">
    <source>
        <dbReference type="Pfam" id="PF05182"/>
    </source>
</evidence>
<feature type="compositionally biased region" description="Basic and acidic residues" evidence="5">
    <location>
        <begin position="1272"/>
        <end position="1317"/>
    </location>
</feature>
<sequence>MEEDDEFGDLYTDVLQPFSSSSSSFPQPQQPSIAPSSIHRPIDLILQNHRNDVDDDEILHGVSGRNPPASSDQTLPNSLQNSIPTDNNSSTRPRVVSSSEVKLPNNASQVTNFQSDNQDKEVTFDIEEGNTGIIEDSGPMIPGLAVDTEDSRKDEADIDVGLAGGEVNEDWEEDSDSEDDLQIVLNDTNHGPMGMERGTMGDGDDDDDDEDGDPLVIVADGDPNQPIEEQEWGVGEDATTAAGAEGERKEGSEAAGKGNAVAGPKIGYSNHGYHHPFHSQFKYVRPGAAPMPGATSVGPGGAPGQVRPSINIASTAGRGRGDWRPPGIKNAPQIQKGYHPGFGMPVWGNNVAGRGFGGGLEFTLPSHKTIFDVDIDSFEEKPWKYPGVDISDFFNFGLNEESWKEYCKQLEQHRLETTMQSKIRVYESGRAEQEYDPDLPPELAAAAAGIHDIPTDNSKLVKSDVGQSDLTKGPARVRPPLPTGRAIQVETGYGERLPSIDTRPPRIRDSDAIIEIVLQDSLDDDSPTGNDGLNGANSDPPRDDFRGSHVPEDDTAQAETEYYSDFPQGYNNRKGGRRAEYNDSGRNNIPEDDESLPFHPEAQSQYRGGSKGQPVSSGGDFGPPHEERRGPGRTSDISPRVTLSGTRDKRLPDNVEEDSTESMDGKHSPVVSSPTAVRDARELSLEDKDVAAPDEPVLAEGSPAMEKDEIPENEVTSNDSTRDANAHYSAKKQKLSSLVEQSALQEPDDGEDSKAARSSENSKARSGSSKDYQKWQDGIEEEVVQDGRARRPGSIRRHHDESEHNFRRKERDARQEMERNHMVIKGREGSYPRRDLDLSFAHHLHMRNDSYDRQKDRENPDGSWQRREEDPHSRKSRNEDTRKRERGDEMGSRHRNKIREGERSEREEHLHPRKQLDNGSYRIHHDKEGSSRRREREDNLKSRYDMVDDYHSKRRKDEEYLRRDHTDKEEILHGHRENTSRRRRERDDVLDPRKRDDQQRIRDNHDDYHSVRHKDEIWLQRERGERQREREELYRLKQSHEENLSKREKEEGRGSLRTGRGADDKAWVGQARAKDEYRGSDKEYQLKDAARNSEQQKRRDRMEEESYSHHRGRDDVYARGNQLSNEERRSRQERSSTRIDRAIDTPDYQRVHEKKHKDNTRKNKESEGGDHSTLGPSRRNQEDHSGHTDEMGSKGVAEQGNVENDVTMQRNSSKKHKEDASSEDEQQDSRRGRSKLERWTSHKERDYSIGSKPSTSLTFKEIDSNNNSGSSEAKKLPSELPKRPQAIEKHSLAEGKDAAELENKDTDTKPLEDRHLDTVEKLKKRSERFKLPMPSEKDALAIKKMESEALPSVKTDTPVDTEIKPERPARKRRWISN</sequence>
<feature type="compositionally biased region" description="Polar residues" evidence="5">
    <location>
        <begin position="735"/>
        <end position="744"/>
    </location>
</feature>
<feature type="region of interest" description="Disordered" evidence="5">
    <location>
        <begin position="187"/>
        <end position="213"/>
    </location>
</feature>
<dbReference type="STRING" id="3983.A0A2C9UKV7"/>
<feature type="compositionally biased region" description="Polar residues" evidence="5">
    <location>
        <begin position="68"/>
        <end position="103"/>
    </location>
</feature>
<dbReference type="GO" id="GO:0003723">
    <property type="term" value="F:RNA binding"/>
    <property type="evidence" value="ECO:0000318"/>
    <property type="project" value="GO_Central"/>
</dbReference>
<feature type="compositionally biased region" description="Low complexity" evidence="5">
    <location>
        <begin position="235"/>
        <end position="244"/>
    </location>
</feature>
<keyword evidence="8" id="KW-1185">Reference proteome</keyword>
<feature type="region of interest" description="Disordered" evidence="5">
    <location>
        <begin position="234"/>
        <end position="260"/>
    </location>
</feature>
<dbReference type="Proteomes" id="UP000091857">
    <property type="component" value="Chromosome 14"/>
</dbReference>
<feature type="region of interest" description="Disordered" evidence="5">
    <location>
        <begin position="845"/>
        <end position="1317"/>
    </location>
</feature>
<feature type="compositionally biased region" description="Basic and acidic residues" evidence="5">
    <location>
        <begin position="798"/>
        <end position="833"/>
    </location>
</feature>
<dbReference type="GO" id="GO:0016607">
    <property type="term" value="C:nuclear speck"/>
    <property type="evidence" value="ECO:0000318"/>
    <property type="project" value="GO_Central"/>
</dbReference>
<feature type="compositionally biased region" description="Polar residues" evidence="5">
    <location>
        <begin position="1251"/>
        <end position="1271"/>
    </location>
</feature>
<feature type="compositionally biased region" description="Acidic residues" evidence="5">
    <location>
        <begin position="202"/>
        <end position="213"/>
    </location>
</feature>
<gene>
    <name evidence="7" type="ORF">MANES_14G111700v8</name>
</gene>
<feature type="compositionally biased region" description="Polar residues" evidence="5">
    <location>
        <begin position="527"/>
        <end position="537"/>
    </location>
</feature>
<proteinExistence type="inferred from homology"/>
<evidence type="ECO:0000256" key="4">
    <source>
        <dbReference type="ARBA" id="ARBA00023242"/>
    </source>
</evidence>
<evidence type="ECO:0000313" key="8">
    <source>
        <dbReference type="Proteomes" id="UP000091857"/>
    </source>
</evidence>
<feature type="region of interest" description="Disordered" evidence="5">
    <location>
        <begin position="1"/>
        <end position="103"/>
    </location>
</feature>
<feature type="compositionally biased region" description="Basic and acidic residues" evidence="5">
    <location>
        <begin position="1227"/>
        <end position="1247"/>
    </location>
</feature>
<feature type="compositionally biased region" description="Polar residues" evidence="5">
    <location>
        <begin position="455"/>
        <end position="470"/>
    </location>
</feature>
<evidence type="ECO:0000256" key="1">
    <source>
        <dbReference type="ARBA" id="ARBA00004123"/>
    </source>
</evidence>
<feature type="compositionally biased region" description="Basic and acidic residues" evidence="5">
    <location>
        <begin position="846"/>
        <end position="916"/>
    </location>
</feature>
<dbReference type="OrthoDB" id="1917198at2759"/>
<feature type="compositionally biased region" description="Basic and acidic residues" evidence="5">
    <location>
        <begin position="923"/>
        <end position="1117"/>
    </location>
</feature>
<reference evidence="8" key="1">
    <citation type="journal article" date="2016" name="Nat. Biotechnol.">
        <title>Sequencing wild and cultivated cassava and related species reveals extensive interspecific hybridization and genetic diversity.</title>
        <authorList>
            <person name="Bredeson J.V."/>
            <person name="Lyons J.B."/>
            <person name="Prochnik S.E."/>
            <person name="Wu G.A."/>
            <person name="Ha C.M."/>
            <person name="Edsinger-Gonzales E."/>
            <person name="Grimwood J."/>
            <person name="Schmutz J."/>
            <person name="Rabbi I.Y."/>
            <person name="Egesi C."/>
            <person name="Nauluvula P."/>
            <person name="Lebot V."/>
            <person name="Ndunguru J."/>
            <person name="Mkamilo G."/>
            <person name="Bart R.S."/>
            <person name="Setter T.L."/>
            <person name="Gleadow R.M."/>
            <person name="Kulakow P."/>
            <person name="Ferguson M.E."/>
            <person name="Rounsley S."/>
            <person name="Rokhsar D.S."/>
        </authorList>
    </citation>
    <scope>NUCLEOTIDE SEQUENCE [LARGE SCALE GENOMIC DNA]</scope>
    <source>
        <strain evidence="8">cv. AM560-2</strain>
    </source>
</reference>
<feature type="compositionally biased region" description="Basic and acidic residues" evidence="5">
    <location>
        <begin position="1179"/>
        <end position="1192"/>
    </location>
</feature>
<keyword evidence="4" id="KW-0539">Nucleus</keyword>
<feature type="compositionally biased region" description="Basic and acidic residues" evidence="5">
    <location>
        <begin position="540"/>
        <end position="552"/>
    </location>
</feature>
<name>A0A2C9UKV7_MANES</name>
<evidence type="ECO:0000256" key="5">
    <source>
        <dbReference type="SAM" id="MobiDB-lite"/>
    </source>
</evidence>
<dbReference type="Pfam" id="PF05182">
    <property type="entry name" value="Fip1"/>
    <property type="match status" value="1"/>
</dbReference>
<feature type="domain" description="Pre-mRNA polyadenylation factor Fip1" evidence="6">
    <location>
        <begin position="372"/>
        <end position="414"/>
    </location>
</feature>
<feature type="region of interest" description="Disordered" evidence="5">
    <location>
        <begin position="1348"/>
        <end position="1377"/>
    </location>
</feature>
<organism evidence="7 8">
    <name type="scientific">Manihot esculenta</name>
    <name type="common">Cassava</name>
    <name type="synonym">Jatropha manihot</name>
    <dbReference type="NCBI Taxonomy" id="3983"/>
    <lineage>
        <taxon>Eukaryota</taxon>
        <taxon>Viridiplantae</taxon>
        <taxon>Streptophyta</taxon>
        <taxon>Embryophyta</taxon>
        <taxon>Tracheophyta</taxon>
        <taxon>Spermatophyta</taxon>
        <taxon>Magnoliopsida</taxon>
        <taxon>eudicotyledons</taxon>
        <taxon>Gunneridae</taxon>
        <taxon>Pentapetalae</taxon>
        <taxon>rosids</taxon>
        <taxon>fabids</taxon>
        <taxon>Malpighiales</taxon>
        <taxon>Euphorbiaceae</taxon>
        <taxon>Crotonoideae</taxon>
        <taxon>Manihoteae</taxon>
        <taxon>Manihot</taxon>
    </lineage>
</organism>
<feature type="compositionally biased region" description="Basic and acidic residues" evidence="5">
    <location>
        <begin position="1160"/>
        <end position="1170"/>
    </location>
</feature>